<dbReference type="InterPro" id="IPR001320">
    <property type="entry name" value="Iontro_rcpt_C"/>
</dbReference>
<feature type="transmembrane region" description="Helical" evidence="9">
    <location>
        <begin position="175"/>
        <end position="195"/>
    </location>
</feature>
<dbReference type="PANTHER" id="PTHR42643:SF42">
    <property type="entry name" value="IONOTROPIC GLUTAMATE RECEPTOR L-GLUTAMATE AND GLYCINE-BINDING DOMAIN-CONTAINING PROTEIN"/>
    <property type="match status" value="1"/>
</dbReference>
<dbReference type="Proteomes" id="UP001642540">
    <property type="component" value="Unassembled WGS sequence"/>
</dbReference>
<evidence type="ECO:0000313" key="11">
    <source>
        <dbReference type="EMBL" id="CAL8084849.1"/>
    </source>
</evidence>
<gene>
    <name evidence="11" type="ORF">ODALV1_LOCUS5922</name>
</gene>
<sequence>MSPNDSETDSLLENLDLLDWVKQIQTEDKAAWPKRQDWEGVPFTAGVYIDFDADANKYEVNVHPRKPGLNGTDYKLTSSYSVNIYWDLKLALNFTEKVTVMDGSKKFADAFHNGVKSSEEQADIILSHFGVTDEKRSIGQALRPTFFSGINAYFVQPPAHTVRNIYSKPFNIQKWSMIIIMWVIIGMTLHFLYYLQQTRANEDDNNKLKHSNLNWWLIASPFQQGSSPIPSSISVRLVIFTGLLFSYICCNLFTATIVSDLWTNFIPIKNLDMLLSHSEAIYMSKDSDMSNLVAGGMKQFVPHLLPKVKYHNMSTAFWLLFRGHGKVKSQKPSCLLAWPDHFTGSGRKLLWERKKSYANENVDKTLCARFSSFPYKPFPMKVSMFVRKGSPFTSILNHRILVGLERGVISRHWRQYEMNTKLECVQIKSEAGRVLEMLDIILAFVFLGVGGGISLVMLVGEKVVNSGVKWYHLFQVYQTSSSSDDDEDEDIPKSCGKYAISWIEGILKSTLKCLGGRGSFKMNNIFELVTRASCLLKCTLQEEGAIGDDGILDDVGSALYFEDTFDGPVKDISVPLLQSCFALAEDFNPKEYWCKSYLPFIECCLGAILKGFIPYVGDCIAHPIIGILFSSIKYLTPDSPKVAEAMEEVRSAMQRKTRIKCLNTNCTRMYEYKKVNGTNAVILYNENMEVLSVESKKTKKIGS</sequence>
<keyword evidence="4 9" id="KW-0812">Transmembrane</keyword>
<keyword evidence="5 9" id="KW-1133">Transmembrane helix</keyword>
<proteinExistence type="inferred from homology"/>
<accession>A0ABP1Q0R4</accession>
<evidence type="ECO:0000256" key="8">
    <source>
        <dbReference type="ARBA" id="ARBA00023180"/>
    </source>
</evidence>
<evidence type="ECO:0000259" key="10">
    <source>
        <dbReference type="Pfam" id="PF00060"/>
    </source>
</evidence>
<evidence type="ECO:0000256" key="5">
    <source>
        <dbReference type="ARBA" id="ARBA00022989"/>
    </source>
</evidence>
<name>A0ABP1Q0R4_9HEXA</name>
<evidence type="ECO:0000256" key="6">
    <source>
        <dbReference type="ARBA" id="ARBA00023136"/>
    </source>
</evidence>
<keyword evidence="12" id="KW-1185">Reference proteome</keyword>
<dbReference type="Gene3D" id="1.10.287.70">
    <property type="match status" value="1"/>
</dbReference>
<evidence type="ECO:0000313" key="12">
    <source>
        <dbReference type="Proteomes" id="UP001642540"/>
    </source>
</evidence>
<dbReference type="EMBL" id="CAXLJM020000019">
    <property type="protein sequence ID" value="CAL8084849.1"/>
    <property type="molecule type" value="Genomic_DNA"/>
</dbReference>
<evidence type="ECO:0000256" key="7">
    <source>
        <dbReference type="ARBA" id="ARBA00023170"/>
    </source>
</evidence>
<keyword evidence="6 9" id="KW-0472">Membrane</keyword>
<evidence type="ECO:0000256" key="1">
    <source>
        <dbReference type="ARBA" id="ARBA00004651"/>
    </source>
</evidence>
<comment type="similarity">
    <text evidence="2">Belongs to the glutamate-gated ion channel (TC 1.A.10.1) family.</text>
</comment>
<dbReference type="PANTHER" id="PTHR42643">
    <property type="entry name" value="IONOTROPIC RECEPTOR 20A-RELATED"/>
    <property type="match status" value="1"/>
</dbReference>
<reference evidence="11 12" key="1">
    <citation type="submission" date="2024-08" db="EMBL/GenBank/DDBJ databases">
        <authorList>
            <person name="Cucini C."/>
            <person name="Frati F."/>
        </authorList>
    </citation>
    <scope>NUCLEOTIDE SEQUENCE [LARGE SCALE GENOMIC DNA]</scope>
</reference>
<feature type="transmembrane region" description="Helical" evidence="9">
    <location>
        <begin position="237"/>
        <end position="263"/>
    </location>
</feature>
<feature type="domain" description="Ionotropic glutamate receptor C-terminal" evidence="10">
    <location>
        <begin position="173"/>
        <end position="421"/>
    </location>
</feature>
<feature type="transmembrane region" description="Helical" evidence="9">
    <location>
        <begin position="437"/>
        <end position="459"/>
    </location>
</feature>
<evidence type="ECO:0000256" key="3">
    <source>
        <dbReference type="ARBA" id="ARBA00022475"/>
    </source>
</evidence>
<protein>
    <recommendedName>
        <fullName evidence="10">Ionotropic glutamate receptor C-terminal domain-containing protein</fullName>
    </recommendedName>
</protein>
<keyword evidence="7" id="KW-0675">Receptor</keyword>
<evidence type="ECO:0000256" key="2">
    <source>
        <dbReference type="ARBA" id="ARBA00008685"/>
    </source>
</evidence>
<organism evidence="11 12">
    <name type="scientific">Orchesella dallaii</name>
    <dbReference type="NCBI Taxonomy" id="48710"/>
    <lineage>
        <taxon>Eukaryota</taxon>
        <taxon>Metazoa</taxon>
        <taxon>Ecdysozoa</taxon>
        <taxon>Arthropoda</taxon>
        <taxon>Hexapoda</taxon>
        <taxon>Collembola</taxon>
        <taxon>Entomobryomorpha</taxon>
        <taxon>Entomobryoidea</taxon>
        <taxon>Orchesellidae</taxon>
        <taxon>Orchesellinae</taxon>
        <taxon>Orchesella</taxon>
    </lineage>
</organism>
<evidence type="ECO:0000256" key="4">
    <source>
        <dbReference type="ARBA" id="ARBA00022692"/>
    </source>
</evidence>
<comment type="caution">
    <text evidence="11">The sequence shown here is derived from an EMBL/GenBank/DDBJ whole genome shotgun (WGS) entry which is preliminary data.</text>
</comment>
<dbReference type="InterPro" id="IPR052192">
    <property type="entry name" value="Insect_Ionotropic_Sensory_Rcpt"/>
</dbReference>
<keyword evidence="8" id="KW-0325">Glycoprotein</keyword>
<dbReference type="Pfam" id="PF00060">
    <property type="entry name" value="Lig_chan"/>
    <property type="match status" value="1"/>
</dbReference>
<evidence type="ECO:0000256" key="9">
    <source>
        <dbReference type="SAM" id="Phobius"/>
    </source>
</evidence>
<keyword evidence="3" id="KW-1003">Cell membrane</keyword>
<comment type="subcellular location">
    <subcellularLocation>
        <location evidence="1">Cell membrane</location>
        <topology evidence="1">Multi-pass membrane protein</topology>
    </subcellularLocation>
</comment>